<feature type="DNA-binding region" description="H-T-H motif" evidence="4">
    <location>
        <begin position="37"/>
        <end position="56"/>
    </location>
</feature>
<dbReference type="PANTHER" id="PTHR30055">
    <property type="entry name" value="HTH-TYPE TRANSCRIPTIONAL REGULATOR RUTR"/>
    <property type="match status" value="1"/>
</dbReference>
<dbReference type="FunFam" id="1.10.10.60:FF:000141">
    <property type="entry name" value="TetR family transcriptional regulator"/>
    <property type="match status" value="1"/>
</dbReference>
<name>A0A345T2M7_9ACTN</name>
<keyword evidence="3" id="KW-0804">Transcription</keyword>
<dbReference type="InterPro" id="IPR009057">
    <property type="entry name" value="Homeodomain-like_sf"/>
</dbReference>
<evidence type="ECO:0000313" key="6">
    <source>
        <dbReference type="EMBL" id="AXI80232.1"/>
    </source>
</evidence>
<evidence type="ECO:0000259" key="5">
    <source>
        <dbReference type="PROSITE" id="PS50977"/>
    </source>
</evidence>
<organism evidence="6 7">
    <name type="scientific">Peterkaempfera bronchialis</name>
    <dbReference type="NCBI Taxonomy" id="2126346"/>
    <lineage>
        <taxon>Bacteria</taxon>
        <taxon>Bacillati</taxon>
        <taxon>Actinomycetota</taxon>
        <taxon>Actinomycetes</taxon>
        <taxon>Kitasatosporales</taxon>
        <taxon>Streptomycetaceae</taxon>
        <taxon>Peterkaempfera</taxon>
    </lineage>
</organism>
<keyword evidence="7" id="KW-1185">Reference proteome</keyword>
<reference evidence="7" key="1">
    <citation type="submission" date="2018-07" db="EMBL/GenBank/DDBJ databases">
        <title>Streptacidiphilus bronchialis DSM 106435 chromosome.</title>
        <authorList>
            <person name="Batra D."/>
            <person name="Gulvik C.A."/>
        </authorList>
    </citation>
    <scope>NUCLEOTIDE SEQUENCE [LARGE SCALE GENOMIC DNA]</scope>
    <source>
        <strain evidence="7">DSM 106435</strain>
    </source>
</reference>
<dbReference type="PRINTS" id="PR00455">
    <property type="entry name" value="HTHTETR"/>
</dbReference>
<dbReference type="InterPro" id="IPR036271">
    <property type="entry name" value="Tet_transcr_reg_TetR-rel_C_sf"/>
</dbReference>
<dbReference type="GO" id="GO:0045892">
    <property type="term" value="P:negative regulation of DNA-templated transcription"/>
    <property type="evidence" value="ECO:0007669"/>
    <property type="project" value="UniProtKB-ARBA"/>
</dbReference>
<keyword evidence="2 4" id="KW-0238">DNA-binding</keyword>
<dbReference type="InterPro" id="IPR001647">
    <property type="entry name" value="HTH_TetR"/>
</dbReference>
<accession>A0A345T2M7</accession>
<sequence length="220" mass="23664">MTESGRSAAGRGRIDKRSAILEAAVKVFTREGYAQAGIDAIAAVAGVAKPTVYNHFGDKENLFRIVMRDGAERTSSRIIAALASLPDDGQDLEGELERVAHRVIECQLGDEGWGLQRLLYAEAARLPDLYDQVVARGSQPVLDVLCGRLAGLANRGHLDFDDPAVAATQFIALVSGNLPGLSALGTRPVDRADLDAAVRTGVDAFLRAYGTQRRRRPRRG</sequence>
<proteinExistence type="predicted"/>
<dbReference type="RefSeq" id="WP_111490402.1">
    <property type="nucleotide sequence ID" value="NZ_CP031264.1"/>
</dbReference>
<protein>
    <submittedName>
        <fullName evidence="6">TetR/AcrR family transcriptional regulator</fullName>
    </submittedName>
</protein>
<dbReference type="InterPro" id="IPR039536">
    <property type="entry name" value="TetR_C_Proteobacteria"/>
</dbReference>
<keyword evidence="1" id="KW-0805">Transcription regulation</keyword>
<dbReference type="GO" id="GO:0000976">
    <property type="term" value="F:transcription cis-regulatory region binding"/>
    <property type="evidence" value="ECO:0007669"/>
    <property type="project" value="TreeGrafter"/>
</dbReference>
<dbReference type="Gene3D" id="1.10.357.10">
    <property type="entry name" value="Tetracycline Repressor, domain 2"/>
    <property type="match status" value="1"/>
</dbReference>
<evidence type="ECO:0000256" key="4">
    <source>
        <dbReference type="PROSITE-ProRule" id="PRU00335"/>
    </source>
</evidence>
<dbReference type="Gene3D" id="1.10.10.60">
    <property type="entry name" value="Homeodomain-like"/>
    <property type="match status" value="1"/>
</dbReference>
<dbReference type="EMBL" id="CP031264">
    <property type="protein sequence ID" value="AXI80232.1"/>
    <property type="molecule type" value="Genomic_DNA"/>
</dbReference>
<evidence type="ECO:0000256" key="2">
    <source>
        <dbReference type="ARBA" id="ARBA00023125"/>
    </source>
</evidence>
<dbReference type="AlphaFoldDB" id="A0A345T2M7"/>
<gene>
    <name evidence="6" type="ORF">C7M71_025370</name>
</gene>
<dbReference type="SUPFAM" id="SSF46689">
    <property type="entry name" value="Homeodomain-like"/>
    <property type="match status" value="1"/>
</dbReference>
<dbReference type="InterPro" id="IPR050109">
    <property type="entry name" value="HTH-type_TetR-like_transc_reg"/>
</dbReference>
<feature type="domain" description="HTH tetR-type" evidence="5">
    <location>
        <begin position="14"/>
        <end position="74"/>
    </location>
</feature>
<dbReference type="SUPFAM" id="SSF48498">
    <property type="entry name" value="Tetracyclin repressor-like, C-terminal domain"/>
    <property type="match status" value="1"/>
</dbReference>
<evidence type="ECO:0000256" key="3">
    <source>
        <dbReference type="ARBA" id="ARBA00023163"/>
    </source>
</evidence>
<dbReference type="KEGG" id="stri:C7M71_025370"/>
<dbReference type="Pfam" id="PF14246">
    <property type="entry name" value="TetR_C_7"/>
    <property type="match status" value="1"/>
</dbReference>
<dbReference type="GO" id="GO:0003700">
    <property type="term" value="F:DNA-binding transcription factor activity"/>
    <property type="evidence" value="ECO:0007669"/>
    <property type="project" value="TreeGrafter"/>
</dbReference>
<dbReference type="Pfam" id="PF00440">
    <property type="entry name" value="TetR_N"/>
    <property type="match status" value="1"/>
</dbReference>
<evidence type="ECO:0000256" key="1">
    <source>
        <dbReference type="ARBA" id="ARBA00023015"/>
    </source>
</evidence>
<dbReference type="PROSITE" id="PS50977">
    <property type="entry name" value="HTH_TETR_2"/>
    <property type="match status" value="1"/>
</dbReference>
<dbReference type="PANTHER" id="PTHR30055:SF146">
    <property type="entry name" value="HTH-TYPE TRANSCRIPTIONAL DUAL REGULATOR CECR"/>
    <property type="match status" value="1"/>
</dbReference>
<dbReference type="OrthoDB" id="7186128at2"/>
<evidence type="ECO:0000313" key="7">
    <source>
        <dbReference type="Proteomes" id="UP000249340"/>
    </source>
</evidence>
<dbReference type="Proteomes" id="UP000249340">
    <property type="component" value="Chromosome"/>
</dbReference>